<evidence type="ECO:0000313" key="4">
    <source>
        <dbReference type="Proteomes" id="UP000215335"/>
    </source>
</evidence>
<feature type="region of interest" description="Disordered" evidence="1">
    <location>
        <begin position="1"/>
        <end position="30"/>
    </location>
</feature>
<dbReference type="Pfam" id="PF23055">
    <property type="entry name" value="DUF7041"/>
    <property type="match status" value="1"/>
</dbReference>
<feature type="non-terminal residue" evidence="3">
    <location>
        <position position="1"/>
    </location>
</feature>
<proteinExistence type="predicted"/>
<protein>
    <recommendedName>
        <fullName evidence="2">DUF7041 domain-containing protein</fullName>
    </recommendedName>
</protein>
<feature type="domain" description="DUF7041" evidence="2">
    <location>
        <begin position="117"/>
        <end position="158"/>
    </location>
</feature>
<dbReference type="InterPro" id="IPR055469">
    <property type="entry name" value="DUF7041"/>
</dbReference>
<sequence>EVEQSRPSTVDAGADQQDSSTGDRSRVASHPVLVARKPQLINTRIRTPSSALFHPHIFCHSPAPPHSQSGDPDVIRQCNVQKRTPTGRIELASIGAKSESSEDTKNDRINRIAFRAPPHVPNEPEMWFSQLEHSFASAGISGEASKFSYLCSTLDPRY</sequence>
<dbReference type="STRING" id="543379.A0A232EMW7"/>
<dbReference type="Proteomes" id="UP000215335">
    <property type="component" value="Unassembled WGS sequence"/>
</dbReference>
<dbReference type="EMBL" id="NNAY01003287">
    <property type="protein sequence ID" value="OXU19678.1"/>
    <property type="molecule type" value="Genomic_DNA"/>
</dbReference>
<gene>
    <name evidence="3" type="ORF">TSAR_002499</name>
</gene>
<evidence type="ECO:0000259" key="2">
    <source>
        <dbReference type="Pfam" id="PF23055"/>
    </source>
</evidence>
<evidence type="ECO:0000256" key="1">
    <source>
        <dbReference type="SAM" id="MobiDB-lite"/>
    </source>
</evidence>
<name>A0A232EMW7_9HYME</name>
<accession>A0A232EMW7</accession>
<comment type="caution">
    <text evidence="3">The sequence shown here is derived from an EMBL/GenBank/DDBJ whole genome shotgun (WGS) entry which is preliminary data.</text>
</comment>
<reference evidence="3 4" key="1">
    <citation type="journal article" date="2017" name="Curr. Biol.">
        <title>The Evolution of Venom by Co-option of Single-Copy Genes.</title>
        <authorList>
            <person name="Martinson E.O."/>
            <person name="Mrinalini"/>
            <person name="Kelkar Y.D."/>
            <person name="Chang C.H."/>
            <person name="Werren J.H."/>
        </authorList>
    </citation>
    <scope>NUCLEOTIDE SEQUENCE [LARGE SCALE GENOMIC DNA]</scope>
    <source>
        <strain evidence="3 4">Alberta</strain>
        <tissue evidence="3">Whole body</tissue>
    </source>
</reference>
<dbReference type="OrthoDB" id="7699407at2759"/>
<dbReference type="AlphaFoldDB" id="A0A232EMW7"/>
<keyword evidence="4" id="KW-1185">Reference proteome</keyword>
<organism evidence="3 4">
    <name type="scientific">Trichomalopsis sarcophagae</name>
    <dbReference type="NCBI Taxonomy" id="543379"/>
    <lineage>
        <taxon>Eukaryota</taxon>
        <taxon>Metazoa</taxon>
        <taxon>Ecdysozoa</taxon>
        <taxon>Arthropoda</taxon>
        <taxon>Hexapoda</taxon>
        <taxon>Insecta</taxon>
        <taxon>Pterygota</taxon>
        <taxon>Neoptera</taxon>
        <taxon>Endopterygota</taxon>
        <taxon>Hymenoptera</taxon>
        <taxon>Apocrita</taxon>
        <taxon>Proctotrupomorpha</taxon>
        <taxon>Chalcidoidea</taxon>
        <taxon>Pteromalidae</taxon>
        <taxon>Pteromalinae</taxon>
        <taxon>Trichomalopsis</taxon>
    </lineage>
</organism>
<evidence type="ECO:0000313" key="3">
    <source>
        <dbReference type="EMBL" id="OXU19678.1"/>
    </source>
</evidence>